<gene>
    <name evidence="2" type="ORF">C9374_006295</name>
</gene>
<dbReference type="RefSeq" id="XP_044546986.1">
    <property type="nucleotide sequence ID" value="XM_044696139.1"/>
</dbReference>
<protein>
    <submittedName>
        <fullName evidence="2">Uncharacterized protein</fullName>
    </submittedName>
</protein>
<evidence type="ECO:0000256" key="1">
    <source>
        <dbReference type="SAM" id="MobiDB-lite"/>
    </source>
</evidence>
<organism evidence="2 3">
    <name type="scientific">Naegleria lovaniensis</name>
    <name type="common">Amoeba</name>
    <dbReference type="NCBI Taxonomy" id="51637"/>
    <lineage>
        <taxon>Eukaryota</taxon>
        <taxon>Discoba</taxon>
        <taxon>Heterolobosea</taxon>
        <taxon>Tetramitia</taxon>
        <taxon>Eutetramitia</taxon>
        <taxon>Vahlkampfiidae</taxon>
        <taxon>Naegleria</taxon>
    </lineage>
</organism>
<evidence type="ECO:0000313" key="3">
    <source>
        <dbReference type="Proteomes" id="UP000816034"/>
    </source>
</evidence>
<dbReference type="EMBL" id="PYSW02000027">
    <property type="protein sequence ID" value="KAG2381306.1"/>
    <property type="molecule type" value="Genomic_DNA"/>
</dbReference>
<proteinExistence type="predicted"/>
<reference evidence="2 3" key="1">
    <citation type="journal article" date="2018" name="BMC Genomics">
        <title>The genome of Naegleria lovaniensis, the basis for a comparative approach to unravel pathogenicity factors of the human pathogenic amoeba N. fowleri.</title>
        <authorList>
            <person name="Liechti N."/>
            <person name="Schurch N."/>
            <person name="Bruggmann R."/>
            <person name="Wittwer M."/>
        </authorList>
    </citation>
    <scope>NUCLEOTIDE SEQUENCE [LARGE SCALE GENOMIC DNA]</scope>
    <source>
        <strain evidence="2 3">ATCC 30569</strain>
    </source>
</reference>
<keyword evidence="3" id="KW-1185">Reference proteome</keyword>
<dbReference type="Proteomes" id="UP000816034">
    <property type="component" value="Unassembled WGS sequence"/>
</dbReference>
<feature type="compositionally biased region" description="Low complexity" evidence="1">
    <location>
        <begin position="1"/>
        <end position="12"/>
    </location>
</feature>
<sequence>MDPLSSSLSSTSVPPPQHQIHASQSKDQIISKQQALAVCAQRKSEKCACTNLASSSSLTINTTTPSHHARLEVTLQDMMSLYEKKRSLWFYINDEDENEKALSQECLLVLQKAFKNCTLPTKYYFSDLSFPTNKKNKSSFTIVKYTPPKSTQ</sequence>
<dbReference type="GeneID" id="68098749"/>
<feature type="region of interest" description="Disordered" evidence="1">
    <location>
        <begin position="1"/>
        <end position="25"/>
    </location>
</feature>
<accession>A0AA88KMC1</accession>
<name>A0AA88KMC1_NAELO</name>
<evidence type="ECO:0000313" key="2">
    <source>
        <dbReference type="EMBL" id="KAG2381306.1"/>
    </source>
</evidence>
<dbReference type="AlphaFoldDB" id="A0AA88KMC1"/>
<comment type="caution">
    <text evidence="2">The sequence shown here is derived from an EMBL/GenBank/DDBJ whole genome shotgun (WGS) entry which is preliminary data.</text>
</comment>